<dbReference type="GO" id="GO:0015031">
    <property type="term" value="P:protein transport"/>
    <property type="evidence" value="ECO:0007669"/>
    <property type="project" value="InterPro"/>
</dbReference>
<keyword evidence="4 7" id="KW-1133">Transmembrane helix</keyword>
<keyword evidence="6 7" id="KW-0968">Cytoplasmic vesicle</keyword>
<dbReference type="GO" id="GO:0055038">
    <property type="term" value="C:recycling endosome membrane"/>
    <property type="evidence" value="ECO:0007669"/>
    <property type="project" value="TreeGrafter"/>
</dbReference>
<feature type="transmembrane region" description="Helical" evidence="7">
    <location>
        <begin position="230"/>
        <end position="255"/>
    </location>
</feature>
<comment type="similarity">
    <text evidence="2 7">Belongs to the SCAMP family.</text>
</comment>
<evidence type="ECO:0000313" key="8">
    <source>
        <dbReference type="EMBL" id="KAG6476073.1"/>
    </source>
</evidence>
<evidence type="ECO:0000256" key="1">
    <source>
        <dbReference type="ARBA" id="ARBA00004003"/>
    </source>
</evidence>
<evidence type="ECO:0000256" key="6">
    <source>
        <dbReference type="ARBA" id="ARBA00023329"/>
    </source>
</evidence>
<evidence type="ECO:0000256" key="3">
    <source>
        <dbReference type="ARBA" id="ARBA00022692"/>
    </source>
</evidence>
<proteinExistence type="inferred from homology"/>
<accession>A0A8J5KD31</accession>
<protein>
    <recommendedName>
        <fullName evidence="7">Secretory carrier-associated membrane protein</fullName>
        <shortName evidence="7">Secretory carrier membrane protein</shortName>
    </recommendedName>
</protein>
<dbReference type="GO" id="GO:0032588">
    <property type="term" value="C:trans-Golgi network membrane"/>
    <property type="evidence" value="ECO:0007669"/>
    <property type="project" value="TreeGrafter"/>
</dbReference>
<name>A0A8J5KD31_ZINOF</name>
<keyword evidence="7" id="KW-0813">Transport</keyword>
<keyword evidence="5 7" id="KW-0472">Membrane</keyword>
<reference evidence="8 9" key="1">
    <citation type="submission" date="2020-08" db="EMBL/GenBank/DDBJ databases">
        <title>Plant Genome Project.</title>
        <authorList>
            <person name="Zhang R.-G."/>
        </authorList>
    </citation>
    <scope>NUCLEOTIDE SEQUENCE [LARGE SCALE GENOMIC DNA]</scope>
    <source>
        <tissue evidence="8">Rhizome</tissue>
    </source>
</reference>
<comment type="caution">
    <text evidence="8">The sequence shown here is derived from an EMBL/GenBank/DDBJ whole genome shotgun (WGS) entry which is preliminary data.</text>
</comment>
<evidence type="ECO:0000256" key="5">
    <source>
        <dbReference type="ARBA" id="ARBA00023136"/>
    </source>
</evidence>
<keyword evidence="3 7" id="KW-0812">Transmembrane</keyword>
<keyword evidence="7" id="KW-1003">Cell membrane</keyword>
<evidence type="ECO:0000256" key="7">
    <source>
        <dbReference type="RuleBase" id="RU363122"/>
    </source>
</evidence>
<dbReference type="PANTHER" id="PTHR10687">
    <property type="entry name" value="SECRETORY CARRIER-ASSOCIATED MEMBRANE PROTEIN SCAMP"/>
    <property type="match status" value="1"/>
</dbReference>
<feature type="transmembrane region" description="Helical" evidence="7">
    <location>
        <begin position="319"/>
        <end position="338"/>
    </location>
</feature>
<sequence length="448" mass="50182">MYAGGERSRSATMDGAMYIGMAFLSGIDLSSPGSRRIKATKLSKKTAITLLFLSIRTAFLQLQNQIQLTVSIPNPLPLPSHLLSRSPSFSTSSASLLRIRQKSSLKRMARRYDSNPFEEEEEVNPFSNSASVPPALNTRLSPLPPEPADFYNDRLGATIDIPMDTTKDLKKKEKELQAKEAELDKREKMRKSSSFAAGIVIEEQNWPPFFPIIHHDIANEIPIHLQRLQYFAFASLLGLTVCLFWNILAVTAAWIKGEGATIWFLSIIYFISGVPGAYVLWYKPLYRAMRFILACYYLCYAFAAWPIGTWSITTFIVEYGSILFILKLHIGFVIYASVAPPIIFKGKSLTGILPAVDIISEHALVGAKLLINKWESPSLSAITASFVMPNRDELNYTATITFLKLYITVREGQSFISLDLQVYMYFRGSGKEAEMKKEVARGALRAAI</sequence>
<dbReference type="GO" id="GO:0005886">
    <property type="term" value="C:plasma membrane"/>
    <property type="evidence" value="ECO:0007669"/>
    <property type="project" value="UniProtKB-SubCell"/>
</dbReference>
<evidence type="ECO:0000256" key="2">
    <source>
        <dbReference type="ARBA" id="ARBA00010482"/>
    </source>
</evidence>
<evidence type="ECO:0000256" key="4">
    <source>
        <dbReference type="ARBA" id="ARBA00022989"/>
    </source>
</evidence>
<dbReference type="EMBL" id="JACMSC010000018">
    <property type="protein sequence ID" value="KAG6476073.1"/>
    <property type="molecule type" value="Genomic_DNA"/>
</dbReference>
<keyword evidence="9" id="KW-1185">Reference proteome</keyword>
<dbReference type="AlphaFoldDB" id="A0A8J5KD31"/>
<organism evidence="8 9">
    <name type="scientific">Zingiber officinale</name>
    <name type="common">Ginger</name>
    <name type="synonym">Amomum zingiber</name>
    <dbReference type="NCBI Taxonomy" id="94328"/>
    <lineage>
        <taxon>Eukaryota</taxon>
        <taxon>Viridiplantae</taxon>
        <taxon>Streptophyta</taxon>
        <taxon>Embryophyta</taxon>
        <taxon>Tracheophyta</taxon>
        <taxon>Spermatophyta</taxon>
        <taxon>Magnoliopsida</taxon>
        <taxon>Liliopsida</taxon>
        <taxon>Zingiberales</taxon>
        <taxon>Zingiberaceae</taxon>
        <taxon>Zingiber</taxon>
    </lineage>
</organism>
<dbReference type="Pfam" id="PF04144">
    <property type="entry name" value="SCAMP"/>
    <property type="match status" value="1"/>
</dbReference>
<dbReference type="Proteomes" id="UP000734854">
    <property type="component" value="Unassembled WGS sequence"/>
</dbReference>
<feature type="transmembrane region" description="Helical" evidence="7">
    <location>
        <begin position="288"/>
        <end position="307"/>
    </location>
</feature>
<dbReference type="GO" id="GO:0030658">
    <property type="term" value="C:transport vesicle membrane"/>
    <property type="evidence" value="ECO:0007669"/>
    <property type="project" value="UniProtKB-SubCell"/>
</dbReference>
<feature type="transmembrane region" description="Helical" evidence="7">
    <location>
        <begin position="261"/>
        <end position="281"/>
    </location>
</feature>
<comment type="subcellular location">
    <subcellularLocation>
        <location evidence="7">Cell membrane</location>
        <topology evidence="7">Multi-pass membrane protein</topology>
    </subcellularLocation>
    <subcellularLocation>
        <location evidence="7">Cytoplasmic vesicle</location>
        <location evidence="7">Secretory vesicle membrane</location>
        <topology evidence="7">Multi-pass membrane protein</topology>
    </subcellularLocation>
</comment>
<gene>
    <name evidence="8" type="ORF">ZIOFF_065308</name>
</gene>
<evidence type="ECO:0000313" key="9">
    <source>
        <dbReference type="Proteomes" id="UP000734854"/>
    </source>
</evidence>
<comment type="function">
    <text evidence="1 7">Probably involved in membrane trafficking.</text>
</comment>
<dbReference type="InterPro" id="IPR007273">
    <property type="entry name" value="SCAMP"/>
</dbReference>
<dbReference type="PANTHER" id="PTHR10687:SF75">
    <property type="entry name" value="SECRETORY CARRIER-ASSOCIATED MEMBRANE PROTEIN 5"/>
    <property type="match status" value="1"/>
</dbReference>